<reference evidence="8 9" key="1">
    <citation type="journal article" date="2024" name="Plant J.">
        <title>Genome sequences and population genomics reveal climatic adaptation and genomic divergence between two closely related sweetgum species.</title>
        <authorList>
            <person name="Xu W.Q."/>
            <person name="Ren C.Q."/>
            <person name="Zhang X.Y."/>
            <person name="Comes H.P."/>
            <person name="Liu X.H."/>
            <person name="Li Y.G."/>
            <person name="Kettle C.J."/>
            <person name="Jalonen R."/>
            <person name="Gaisberger H."/>
            <person name="Ma Y.Z."/>
            <person name="Qiu Y.X."/>
        </authorList>
    </citation>
    <scope>NUCLEOTIDE SEQUENCE [LARGE SCALE GENOMIC DNA]</scope>
    <source>
        <strain evidence="8">Hangzhou</strain>
    </source>
</reference>
<dbReference type="InterPro" id="IPR050568">
    <property type="entry name" value="Transcr_DNA_Rep_Reg"/>
</dbReference>
<name>A0AAP0NFG5_LIQFO</name>
<dbReference type="SUPFAM" id="SSF47113">
    <property type="entry name" value="Histone-fold"/>
    <property type="match status" value="1"/>
</dbReference>
<dbReference type="Proteomes" id="UP001415857">
    <property type="component" value="Unassembled WGS sequence"/>
</dbReference>
<dbReference type="GO" id="GO:0006355">
    <property type="term" value="P:regulation of DNA-templated transcription"/>
    <property type="evidence" value="ECO:0007669"/>
    <property type="project" value="TreeGrafter"/>
</dbReference>
<keyword evidence="5" id="KW-0539">Nucleus</keyword>
<organism evidence="8 9">
    <name type="scientific">Liquidambar formosana</name>
    <name type="common">Formosan gum</name>
    <dbReference type="NCBI Taxonomy" id="63359"/>
    <lineage>
        <taxon>Eukaryota</taxon>
        <taxon>Viridiplantae</taxon>
        <taxon>Streptophyta</taxon>
        <taxon>Embryophyta</taxon>
        <taxon>Tracheophyta</taxon>
        <taxon>Spermatophyta</taxon>
        <taxon>Magnoliopsida</taxon>
        <taxon>eudicotyledons</taxon>
        <taxon>Gunneridae</taxon>
        <taxon>Pentapetalae</taxon>
        <taxon>Saxifragales</taxon>
        <taxon>Altingiaceae</taxon>
        <taxon>Liquidambar</taxon>
    </lineage>
</organism>
<accession>A0AAP0NFG5</accession>
<dbReference type="PANTHER" id="PTHR10252:SF124">
    <property type="entry name" value="NUCLEAR TRANSCRIPTION FACTOR Y SUBUNIT C-10"/>
    <property type="match status" value="1"/>
</dbReference>
<evidence type="ECO:0000256" key="4">
    <source>
        <dbReference type="ARBA" id="ARBA00023163"/>
    </source>
</evidence>
<evidence type="ECO:0000256" key="6">
    <source>
        <dbReference type="ARBA" id="ARBA00038129"/>
    </source>
</evidence>
<dbReference type="GO" id="GO:0000976">
    <property type="term" value="F:transcription cis-regulatory region binding"/>
    <property type="evidence" value="ECO:0007669"/>
    <property type="project" value="TreeGrafter"/>
</dbReference>
<comment type="caution">
    <text evidence="8">The sequence shown here is derived from an EMBL/GenBank/DDBJ whole genome shotgun (WGS) entry which is preliminary data.</text>
</comment>
<comment type="similarity">
    <text evidence="6">Belongs to the NFYC/HAP5 subunit family.</text>
</comment>
<dbReference type="FunFam" id="1.10.20.10:FF:000006">
    <property type="entry name" value="Nuclear transcription factor Y subunit gamma"/>
    <property type="match status" value="1"/>
</dbReference>
<dbReference type="PANTHER" id="PTHR10252">
    <property type="entry name" value="HISTONE-LIKE TRANSCRIPTION FACTOR CCAAT-RELATED"/>
    <property type="match status" value="1"/>
</dbReference>
<evidence type="ECO:0000256" key="1">
    <source>
        <dbReference type="ARBA" id="ARBA00004123"/>
    </source>
</evidence>
<evidence type="ECO:0000256" key="2">
    <source>
        <dbReference type="ARBA" id="ARBA00023015"/>
    </source>
</evidence>
<keyword evidence="4" id="KW-0804">Transcription</keyword>
<keyword evidence="9" id="KW-1185">Reference proteome</keyword>
<dbReference type="EMBL" id="JBBPBK010000013">
    <property type="protein sequence ID" value="KAK9271975.1"/>
    <property type="molecule type" value="Genomic_DNA"/>
</dbReference>
<evidence type="ECO:0000313" key="8">
    <source>
        <dbReference type="EMBL" id="KAK9271975.1"/>
    </source>
</evidence>
<feature type="domain" description="Transcription factor CBF/NF-Y/archaeal histone" evidence="7">
    <location>
        <begin position="80"/>
        <end position="143"/>
    </location>
</feature>
<dbReference type="Pfam" id="PF00808">
    <property type="entry name" value="CBFD_NFYB_HMF"/>
    <property type="match status" value="1"/>
</dbReference>
<dbReference type="GO" id="GO:0005634">
    <property type="term" value="C:nucleus"/>
    <property type="evidence" value="ECO:0007669"/>
    <property type="project" value="UniProtKB-SubCell"/>
</dbReference>
<protein>
    <recommendedName>
        <fullName evidence="7">Transcription factor CBF/NF-Y/archaeal histone domain-containing protein</fullName>
    </recommendedName>
</protein>
<comment type="subcellular location">
    <subcellularLocation>
        <location evidence="1">Nucleus</location>
    </subcellularLocation>
</comment>
<gene>
    <name evidence="8" type="ORF">L1049_002342</name>
</gene>
<evidence type="ECO:0000256" key="5">
    <source>
        <dbReference type="ARBA" id="ARBA00023242"/>
    </source>
</evidence>
<dbReference type="InterPro" id="IPR009072">
    <property type="entry name" value="Histone-fold"/>
</dbReference>
<dbReference type="InterPro" id="IPR003958">
    <property type="entry name" value="CBFA_NFYB_domain"/>
</dbReference>
<keyword evidence="3" id="KW-0238">DNA-binding</keyword>
<evidence type="ECO:0000256" key="3">
    <source>
        <dbReference type="ARBA" id="ARBA00023125"/>
    </source>
</evidence>
<evidence type="ECO:0000259" key="7">
    <source>
        <dbReference type="Pfam" id="PF00808"/>
    </source>
</evidence>
<dbReference type="AlphaFoldDB" id="A0AAP0NFG5"/>
<dbReference type="GO" id="GO:0046982">
    <property type="term" value="F:protein heterodimerization activity"/>
    <property type="evidence" value="ECO:0007669"/>
    <property type="project" value="InterPro"/>
</dbReference>
<dbReference type="CDD" id="cd22908">
    <property type="entry name" value="HFD_NFYC-like"/>
    <property type="match status" value="1"/>
</dbReference>
<dbReference type="Gene3D" id="1.10.20.10">
    <property type="entry name" value="Histone, subunit A"/>
    <property type="match status" value="1"/>
</dbReference>
<evidence type="ECO:0000313" key="9">
    <source>
        <dbReference type="Proteomes" id="UP001415857"/>
    </source>
</evidence>
<keyword evidence="2" id="KW-0805">Transcription regulation</keyword>
<proteinExistence type="inferred from homology"/>
<sequence length="209" mass="24152">MDLNQALEFTPSSTPQAQLHNFMPMPPLPLPPNYYQTIFEDSGVARECRLLQLQRHNLETFWNQQLLEIHSISEFKNQYQLPLARIKRIMKTDGEVKMISADAPVLFSKACELFIMELTLRAWLHTEDNTRRILQRCDIARAIRHDNELDFLADVIPSDGPKKVMWKAMGTGPHNGRDRHAGQTELIEQQEEKALKKKWLDGCVSSNIT</sequence>